<reference evidence="1 2" key="1">
    <citation type="submission" date="2016-07" db="EMBL/GenBank/DDBJ databases">
        <title>Pervasive Adenine N6-methylation of Active Genes in Fungi.</title>
        <authorList>
            <consortium name="DOE Joint Genome Institute"/>
            <person name="Mondo S.J."/>
            <person name="Dannebaum R.O."/>
            <person name="Kuo R.C."/>
            <person name="Labutti K."/>
            <person name="Haridas S."/>
            <person name="Kuo A."/>
            <person name="Salamov A."/>
            <person name="Ahrendt S.R."/>
            <person name="Lipzen A."/>
            <person name="Sullivan W."/>
            <person name="Andreopoulos W.B."/>
            <person name="Clum A."/>
            <person name="Lindquist E."/>
            <person name="Daum C."/>
            <person name="Ramamoorthy G.K."/>
            <person name="Gryganskyi A."/>
            <person name="Culley D."/>
            <person name="Magnuson J.K."/>
            <person name="James T.Y."/>
            <person name="O'Malley M.A."/>
            <person name="Stajich J.E."/>
            <person name="Spatafora J.W."/>
            <person name="Visel A."/>
            <person name="Grigoriev I.V."/>
        </authorList>
    </citation>
    <scope>NUCLEOTIDE SEQUENCE [LARGE SCALE GENOMIC DNA]</scope>
    <source>
        <strain evidence="1 2">12-1054</strain>
    </source>
</reference>
<gene>
    <name evidence="1" type="ORF">BCR37DRAFT_377694</name>
</gene>
<dbReference type="EMBL" id="MCFI01000005">
    <property type="protein sequence ID" value="ORY84858.1"/>
    <property type="molecule type" value="Genomic_DNA"/>
</dbReference>
<dbReference type="Proteomes" id="UP000193685">
    <property type="component" value="Unassembled WGS sequence"/>
</dbReference>
<evidence type="ECO:0000313" key="1">
    <source>
        <dbReference type="EMBL" id="ORY84858.1"/>
    </source>
</evidence>
<sequence>MSTLDDRSLPQGNEKTSPSCAVQMLPVYQPERGIYGPGTYLMTSQAEDTCTSPQEDDDKFCVPDLIL</sequence>
<dbReference type="RefSeq" id="XP_040726641.1">
    <property type="nucleotide sequence ID" value="XM_040868878.1"/>
</dbReference>
<comment type="caution">
    <text evidence="1">The sequence shown here is derived from an EMBL/GenBank/DDBJ whole genome shotgun (WGS) entry which is preliminary data.</text>
</comment>
<dbReference type="GeneID" id="63785477"/>
<dbReference type="AlphaFoldDB" id="A0A1Y2FLM7"/>
<accession>A0A1Y2FLM7</accession>
<name>A0A1Y2FLM7_PROLT</name>
<protein>
    <submittedName>
        <fullName evidence="1">Uncharacterized protein</fullName>
    </submittedName>
</protein>
<keyword evidence="2" id="KW-1185">Reference proteome</keyword>
<evidence type="ECO:0000313" key="2">
    <source>
        <dbReference type="Proteomes" id="UP000193685"/>
    </source>
</evidence>
<organism evidence="1 2">
    <name type="scientific">Protomyces lactucae-debilis</name>
    <dbReference type="NCBI Taxonomy" id="2754530"/>
    <lineage>
        <taxon>Eukaryota</taxon>
        <taxon>Fungi</taxon>
        <taxon>Dikarya</taxon>
        <taxon>Ascomycota</taxon>
        <taxon>Taphrinomycotina</taxon>
        <taxon>Taphrinomycetes</taxon>
        <taxon>Taphrinales</taxon>
        <taxon>Protomycetaceae</taxon>
        <taxon>Protomyces</taxon>
    </lineage>
</organism>
<proteinExistence type="predicted"/>